<evidence type="ECO:0000313" key="6">
    <source>
        <dbReference type="Proteomes" id="UP000188276"/>
    </source>
</evidence>
<organism evidence="5 6">
    <name type="scientific">Vibrio ruber (strain DSM 16370 / JCM 11486 / BCRC 17186 / CECT 7878 / LMG 23124 / VR1)</name>
    <dbReference type="NCBI Taxonomy" id="1123498"/>
    <lineage>
        <taxon>Bacteria</taxon>
        <taxon>Pseudomonadati</taxon>
        <taxon>Pseudomonadota</taxon>
        <taxon>Gammaproteobacteria</taxon>
        <taxon>Vibrionales</taxon>
        <taxon>Vibrionaceae</taxon>
        <taxon>Vibrio</taxon>
    </lineage>
</organism>
<dbReference type="GO" id="GO:0033818">
    <property type="term" value="F:beta-ketoacyl-acyl-carrier-protein synthase III activity"/>
    <property type="evidence" value="ECO:0007669"/>
    <property type="project" value="UniProtKB-EC"/>
</dbReference>
<reference evidence="6" key="1">
    <citation type="submission" date="2017-02" db="EMBL/GenBank/DDBJ databases">
        <authorList>
            <person name="Rodrigo-Torres L."/>
            <person name="Arahal R.D."/>
            <person name="Lucena T."/>
        </authorList>
    </citation>
    <scope>NUCLEOTIDE SEQUENCE [LARGE SCALE GENOMIC DNA]</scope>
    <source>
        <strain evidence="6">CECT 7878</strain>
    </source>
</reference>
<dbReference type="RefSeq" id="WP_077333716.1">
    <property type="nucleotide sequence ID" value="NZ_FULE01000014.1"/>
</dbReference>
<keyword evidence="6" id="KW-1185">Reference proteome</keyword>
<dbReference type="STRING" id="1123498.VR7878_00853"/>
<keyword evidence="2 5" id="KW-0012">Acyltransferase</keyword>
<feature type="domain" description="Beta-ketoacyl-[acyl-carrier-protein] synthase III N-terminal" evidence="4">
    <location>
        <begin position="111"/>
        <end position="186"/>
    </location>
</feature>
<dbReference type="AlphaFoldDB" id="A0A1R4LDI6"/>
<dbReference type="SUPFAM" id="SSF53901">
    <property type="entry name" value="Thiolase-like"/>
    <property type="match status" value="1"/>
</dbReference>
<dbReference type="GO" id="GO:0004315">
    <property type="term" value="F:3-oxoacyl-[acyl-carrier-protein] synthase activity"/>
    <property type="evidence" value="ECO:0007669"/>
    <property type="project" value="InterPro"/>
</dbReference>
<evidence type="ECO:0000259" key="4">
    <source>
        <dbReference type="Pfam" id="PF08545"/>
    </source>
</evidence>
<dbReference type="Pfam" id="PF08545">
    <property type="entry name" value="ACP_syn_III"/>
    <property type="match status" value="1"/>
</dbReference>
<dbReference type="PANTHER" id="PTHR34069:SF3">
    <property type="entry name" value="ACYL-COA:ACYL-COA ALKYLTRANSFERASE"/>
    <property type="match status" value="1"/>
</dbReference>
<evidence type="ECO:0000313" key="5">
    <source>
        <dbReference type="EMBL" id="SJN54622.1"/>
    </source>
</evidence>
<evidence type="ECO:0000256" key="2">
    <source>
        <dbReference type="ARBA" id="ARBA00023315"/>
    </source>
</evidence>
<protein>
    <submittedName>
        <fullName evidence="5">3-oxoacyl-[acyl-carrier-protein] synthase 3</fullName>
        <ecNumber evidence="5">2.3.1.180</ecNumber>
    </submittedName>
</protein>
<dbReference type="EC" id="2.3.1.180" evidence="5"/>
<evidence type="ECO:0000256" key="1">
    <source>
        <dbReference type="ARBA" id="ARBA00022679"/>
    </source>
</evidence>
<dbReference type="CDD" id="cd00827">
    <property type="entry name" value="init_cond_enzymes"/>
    <property type="match status" value="1"/>
</dbReference>
<keyword evidence="1 5" id="KW-0808">Transferase</keyword>
<accession>A0A1R4LDI6</accession>
<dbReference type="GO" id="GO:0006633">
    <property type="term" value="P:fatty acid biosynthetic process"/>
    <property type="evidence" value="ECO:0007669"/>
    <property type="project" value="InterPro"/>
</dbReference>
<dbReference type="GO" id="GO:0044550">
    <property type="term" value="P:secondary metabolite biosynthetic process"/>
    <property type="evidence" value="ECO:0007669"/>
    <property type="project" value="TreeGrafter"/>
</dbReference>
<gene>
    <name evidence="5" type="primary">fabH_1</name>
    <name evidence="5" type="ORF">VR7878_00853</name>
</gene>
<dbReference type="Proteomes" id="UP000188276">
    <property type="component" value="Unassembled WGS sequence"/>
</dbReference>
<proteinExistence type="predicted"/>
<name>A0A1R4LDI6_VIBR1</name>
<dbReference type="Pfam" id="PF08541">
    <property type="entry name" value="ACP_syn_III_C"/>
    <property type="match status" value="1"/>
</dbReference>
<dbReference type="EMBL" id="FULE01000014">
    <property type="protein sequence ID" value="SJN54622.1"/>
    <property type="molecule type" value="Genomic_DNA"/>
</dbReference>
<dbReference type="PANTHER" id="PTHR34069">
    <property type="entry name" value="3-OXOACYL-[ACYL-CARRIER-PROTEIN] SYNTHASE 3"/>
    <property type="match status" value="1"/>
</dbReference>
<sequence length="310" mass="34217">MYLESVTTYIPGNQLVVEEDYQRLGLTYNEARVFSRMYELPVCPVEDGAESDMLSKPCFELLAKSPELREQIGIIIYAHTGAVSGSWGKNTANFLARRLKLSKAIALGTCSNNCIAIFSAMNLANTYLQHHCPDKKALVVVGEMADNIELRVVANVAVVGDASAAVVLSPHGEGFQVISHSIHTYGGYSEGIWLATTSDAYRDFERHYQERLKSVIEDTLRQSGLQLDDLNYVVPHNVNIWMWRRAAEYIGISLDKLFLDNIRKTAHCLGADMLINFHDLCASRTVQSGDLVMLVSAGVGGVFGAALIRI</sequence>
<dbReference type="InterPro" id="IPR013747">
    <property type="entry name" value="ACP_syn_III_C"/>
</dbReference>
<feature type="domain" description="Beta-ketoacyl-[acyl-carrier-protein] synthase III C-terminal" evidence="3">
    <location>
        <begin position="220"/>
        <end position="310"/>
    </location>
</feature>
<evidence type="ECO:0000259" key="3">
    <source>
        <dbReference type="Pfam" id="PF08541"/>
    </source>
</evidence>
<dbReference type="Gene3D" id="3.40.47.10">
    <property type="match status" value="2"/>
</dbReference>
<dbReference type="InterPro" id="IPR016039">
    <property type="entry name" value="Thiolase-like"/>
</dbReference>
<dbReference type="OrthoDB" id="2636646at2"/>
<dbReference type="InterPro" id="IPR013751">
    <property type="entry name" value="ACP_syn_III_N"/>
</dbReference>